<evidence type="ECO:0000256" key="1">
    <source>
        <dbReference type="ARBA" id="ARBA00004606"/>
    </source>
</evidence>
<evidence type="ECO:0000256" key="6">
    <source>
        <dbReference type="ARBA" id="ARBA00023136"/>
    </source>
</evidence>
<keyword evidence="4" id="KW-0735">Signal-anchor</keyword>
<name>B7FXF8_PHATC</name>
<comment type="similarity">
    <text evidence="2">Belongs to the glycosyltransferase 31 family. Beta3-Gal-T subfamily.</text>
</comment>
<dbReference type="OrthoDB" id="414175at2759"/>
<reference evidence="8 9" key="1">
    <citation type="journal article" date="2008" name="Nature">
        <title>The Phaeodactylum genome reveals the evolutionary history of diatom genomes.</title>
        <authorList>
            <person name="Bowler C."/>
            <person name="Allen A.E."/>
            <person name="Badger J.H."/>
            <person name="Grimwood J."/>
            <person name="Jabbari K."/>
            <person name="Kuo A."/>
            <person name="Maheswari U."/>
            <person name="Martens C."/>
            <person name="Maumus F."/>
            <person name="Otillar R.P."/>
            <person name="Rayko E."/>
            <person name="Salamov A."/>
            <person name="Vandepoele K."/>
            <person name="Beszteri B."/>
            <person name="Gruber A."/>
            <person name="Heijde M."/>
            <person name="Katinka M."/>
            <person name="Mock T."/>
            <person name="Valentin K."/>
            <person name="Verret F."/>
            <person name="Berges J.A."/>
            <person name="Brownlee C."/>
            <person name="Cadoret J.P."/>
            <person name="Chiovitti A."/>
            <person name="Choi C.J."/>
            <person name="Coesel S."/>
            <person name="De Martino A."/>
            <person name="Detter J.C."/>
            <person name="Durkin C."/>
            <person name="Falciatore A."/>
            <person name="Fournet J."/>
            <person name="Haruta M."/>
            <person name="Huysman M.J."/>
            <person name="Jenkins B.D."/>
            <person name="Jiroutova K."/>
            <person name="Jorgensen R.E."/>
            <person name="Joubert Y."/>
            <person name="Kaplan A."/>
            <person name="Kroger N."/>
            <person name="Kroth P.G."/>
            <person name="La Roche J."/>
            <person name="Lindquist E."/>
            <person name="Lommer M."/>
            <person name="Martin-Jezequel V."/>
            <person name="Lopez P.J."/>
            <person name="Lucas S."/>
            <person name="Mangogna M."/>
            <person name="McGinnis K."/>
            <person name="Medlin L.K."/>
            <person name="Montsant A."/>
            <person name="Oudot-Le Secq M.P."/>
            <person name="Napoli C."/>
            <person name="Obornik M."/>
            <person name="Parker M.S."/>
            <person name="Petit J.L."/>
            <person name="Porcel B.M."/>
            <person name="Poulsen N."/>
            <person name="Robison M."/>
            <person name="Rychlewski L."/>
            <person name="Rynearson T.A."/>
            <person name="Schmutz J."/>
            <person name="Shapiro H."/>
            <person name="Siaut M."/>
            <person name="Stanley M."/>
            <person name="Sussman M.R."/>
            <person name="Taylor A.R."/>
            <person name="Vardi A."/>
            <person name="von Dassow P."/>
            <person name="Vyverman W."/>
            <person name="Willis A."/>
            <person name="Wyrwicz L.S."/>
            <person name="Rokhsar D.S."/>
            <person name="Weissenbach J."/>
            <person name="Armbrust E.V."/>
            <person name="Green B.R."/>
            <person name="Van de Peer Y."/>
            <person name="Grigoriev I.V."/>
        </authorList>
    </citation>
    <scope>NUCLEOTIDE SEQUENCE [LARGE SCALE GENOMIC DNA]</scope>
    <source>
        <strain evidence="8 9">CCAP 1055/1</strain>
    </source>
</reference>
<evidence type="ECO:0000313" key="8">
    <source>
        <dbReference type="EMBL" id="EEC49151.1"/>
    </source>
</evidence>
<dbReference type="GO" id="GO:0016263">
    <property type="term" value="F:glycoprotein-N-acetylgalactosamine 3-beta-galactosyltransferase activity"/>
    <property type="evidence" value="ECO:0007669"/>
    <property type="project" value="TreeGrafter"/>
</dbReference>
<dbReference type="Gene3D" id="3.90.550.50">
    <property type="match status" value="1"/>
</dbReference>
<accession>B7FXF8</accession>
<protein>
    <submittedName>
        <fullName evidence="8">Uncharacterized protein</fullName>
    </submittedName>
</protein>
<keyword evidence="9" id="KW-1185">Reference proteome</keyword>
<comment type="subcellular location">
    <subcellularLocation>
        <location evidence="1">Membrane</location>
        <topology evidence="1">Single-pass type II membrane protein</topology>
    </subcellularLocation>
</comment>
<reference evidence="9" key="2">
    <citation type="submission" date="2008-08" db="EMBL/GenBank/DDBJ databases">
        <authorList>
            <consortium name="Diatom Consortium"/>
            <person name="Grigoriev I."/>
            <person name="Grimwood J."/>
            <person name="Kuo A."/>
            <person name="Otillar R.P."/>
            <person name="Salamov A."/>
            <person name="Detter J.C."/>
            <person name="Lindquist E."/>
            <person name="Shapiro H."/>
            <person name="Lucas S."/>
            <person name="Glavina del Rio T."/>
            <person name="Pitluck S."/>
            <person name="Rokhsar D."/>
            <person name="Bowler C."/>
        </authorList>
    </citation>
    <scope>GENOME REANNOTATION</scope>
    <source>
        <strain evidence="9">CCAP 1055/1</strain>
    </source>
</reference>
<evidence type="ECO:0000313" key="9">
    <source>
        <dbReference type="Proteomes" id="UP000000759"/>
    </source>
</evidence>
<dbReference type="GeneID" id="7199995"/>
<evidence type="ECO:0000256" key="2">
    <source>
        <dbReference type="ARBA" id="ARBA00006462"/>
    </source>
</evidence>
<dbReference type="KEGG" id="pti:PHATRDRAFT_35055"/>
<dbReference type="AlphaFoldDB" id="B7FXF8"/>
<proteinExistence type="inferred from homology"/>
<evidence type="ECO:0000256" key="3">
    <source>
        <dbReference type="ARBA" id="ARBA00022692"/>
    </source>
</evidence>
<keyword evidence="5" id="KW-1133">Transmembrane helix</keyword>
<keyword evidence="6" id="KW-0472">Membrane</keyword>
<organism evidence="8 9">
    <name type="scientific">Phaeodactylum tricornutum (strain CCAP 1055/1)</name>
    <dbReference type="NCBI Taxonomy" id="556484"/>
    <lineage>
        <taxon>Eukaryota</taxon>
        <taxon>Sar</taxon>
        <taxon>Stramenopiles</taxon>
        <taxon>Ochrophyta</taxon>
        <taxon>Bacillariophyta</taxon>
        <taxon>Bacillariophyceae</taxon>
        <taxon>Bacillariophycidae</taxon>
        <taxon>Naviculales</taxon>
        <taxon>Phaeodactylaceae</taxon>
        <taxon>Phaeodactylum</taxon>
    </lineage>
</organism>
<dbReference type="GO" id="GO:0016020">
    <property type="term" value="C:membrane"/>
    <property type="evidence" value="ECO:0007669"/>
    <property type="project" value="UniProtKB-SubCell"/>
</dbReference>
<evidence type="ECO:0000256" key="4">
    <source>
        <dbReference type="ARBA" id="ARBA00022968"/>
    </source>
</evidence>
<keyword evidence="3" id="KW-0812">Transmembrane</keyword>
<dbReference type="InterPro" id="IPR026050">
    <property type="entry name" value="C1GALT1/C1GALT1_chp1"/>
</dbReference>
<dbReference type="EMBL" id="CM000609">
    <property type="protein sequence ID" value="EEC49151.1"/>
    <property type="molecule type" value="Genomic_DNA"/>
</dbReference>
<dbReference type="Proteomes" id="UP000000759">
    <property type="component" value="Chromosome 6"/>
</dbReference>
<dbReference type="PANTHER" id="PTHR23033">
    <property type="entry name" value="BETA1,3-GALACTOSYLTRANSFERASE"/>
    <property type="match status" value="1"/>
</dbReference>
<dbReference type="PANTHER" id="PTHR23033:SF14">
    <property type="entry name" value="GLYCOPROTEIN-N-ACETYLGALACTOSAMINE 3-BETA-GALACTOSYLTRANSFERASE 1-RELATED"/>
    <property type="match status" value="1"/>
</dbReference>
<dbReference type="HOGENOM" id="CLU_502982_0_0_1"/>
<dbReference type="RefSeq" id="XP_002179328.1">
    <property type="nucleotide sequence ID" value="XM_002179292.1"/>
</dbReference>
<dbReference type="PaxDb" id="2850-Phatr35055"/>
<dbReference type="eggNOG" id="KOG2246">
    <property type="taxonomic scope" value="Eukaryota"/>
</dbReference>
<dbReference type="InParanoid" id="B7FXF8"/>
<feature type="region of interest" description="Disordered" evidence="7">
    <location>
        <begin position="555"/>
        <end position="598"/>
    </location>
</feature>
<evidence type="ECO:0000256" key="7">
    <source>
        <dbReference type="SAM" id="MobiDB-lite"/>
    </source>
</evidence>
<gene>
    <name evidence="8" type="ORF">PHATRDRAFT_35055</name>
</gene>
<dbReference type="STRING" id="556484.B7FXF8"/>
<evidence type="ECO:0000256" key="5">
    <source>
        <dbReference type="ARBA" id="ARBA00022989"/>
    </source>
</evidence>
<sequence length="740" mass="81257">MRRASPRLQEPSPSAASVSALAAPAPWFGLHPAGPTTRTSRAAALSCLGRLCSVVVLAILASSHVHRVWQQYPEWLPTSSRNATASITLDSASIHAHTGLVQESHHPNDGFQRESVSSSVLGDAYDEQGRAGYVADPTALRRERQRFRHARTREASESGATEPSIEDSSDYWHILENFVPFRADQDPLLNSRNHPLRANVSSDYVCAFPPGRGLEEEGGYKLLTEKIRLQTVHRRNTTTTPRLLCAVYTYPRMRDLARASALSWGYQCDGFLAFTTETIPSLGFVHLSHAGKESYRNMWQKTRSIWSYIARHYADDYDYFHLGGDDMYVLVPNLRAFWQDEIIPDSMGTGSGAGQDQAIFTGQQVVLREGQRPYVSGGPGYTMNRAALHRLVNEALPECEVDTIASHEDRLVSQCFDRIGIKPWDSRDVPTGSQRYHDCSPHHLYTFRAVTSSGRGRGSFHARAAAYWASQPRLGSMVGTNETTGPRYGLAAAATHSISFHDVHNPLYVARMYALLHPGSCPSATALGRGLAQSHGHRAAGGYYRDRERTVGVLGREGGGSMRSSPSLEPVGRVGASAENRVSHGARPNDGRRTRQTGFGLPRDIRAISAHRARQHSHIPRQHYRDLTGNTVETLYYKRKGMNALEERLPTSGNASDDMDDASLDRGIPGTEDEDASVARARAHVAVLDEPTGDRVPRDTTGDQAVLGAAAAQDGVTAFAVTDESGQLVLARFQQFLGQL</sequence>